<name>A0ABT7MLQ2_9PSEU</name>
<comment type="caution">
    <text evidence="1">The sequence shown here is derived from an EMBL/GenBank/DDBJ whole genome shotgun (WGS) entry which is preliminary data.</text>
</comment>
<organism evidence="1 2">
    <name type="scientific">Actinomycetospora termitidis</name>
    <dbReference type="NCBI Taxonomy" id="3053470"/>
    <lineage>
        <taxon>Bacteria</taxon>
        <taxon>Bacillati</taxon>
        <taxon>Actinomycetota</taxon>
        <taxon>Actinomycetes</taxon>
        <taxon>Pseudonocardiales</taxon>
        <taxon>Pseudonocardiaceae</taxon>
        <taxon>Actinomycetospora</taxon>
    </lineage>
</organism>
<dbReference type="Proteomes" id="UP001231924">
    <property type="component" value="Unassembled WGS sequence"/>
</dbReference>
<reference evidence="1 2" key="1">
    <citation type="submission" date="2023-06" db="EMBL/GenBank/DDBJ databases">
        <title>Actinomycetospora Odt1-22.</title>
        <authorList>
            <person name="Supong K."/>
        </authorList>
    </citation>
    <scope>NUCLEOTIDE SEQUENCE [LARGE SCALE GENOMIC DNA]</scope>
    <source>
        <strain evidence="1 2">Odt1-22</strain>
    </source>
</reference>
<sequence>MSLTSELRGRGPLSDWFATQFPGGRFTARVTAHLDAQPAPTRPGRAVRAGHWPAVGGAVGTRLAWAVEPAPPYYALFGSHNAGLIGWDDVNRAGARFPTHAAGTYPGRPEHALAQRPTPSGWTDIAADETGPQTAPRQSGTAPAIVADFCARAAGFLERVPPGGWGTRGEEKVLARIALVLTDWEQAYRGPGLDQPAQAALAAARHRDDAGELLAHVDPAALADTTAVIDRCRRDGLLEQLADATGVSGALLRGHAFPVFAERWADGDLLLAPADGEATTLIDVKTVTAARSAATVRSWLHQLLGYAYLASLYCPEWQLGRVGLALTRHGHVVAWDLDELAAALCGGLCHTGAFARHRAGFDAAFRATLSARGLTAS</sequence>
<proteinExistence type="predicted"/>
<gene>
    <name evidence="1" type="ORF">QRT03_31340</name>
</gene>
<evidence type="ECO:0000313" key="2">
    <source>
        <dbReference type="Proteomes" id="UP001231924"/>
    </source>
</evidence>
<accession>A0ABT7MLQ2</accession>
<evidence type="ECO:0000313" key="1">
    <source>
        <dbReference type="EMBL" id="MDL5160498.1"/>
    </source>
</evidence>
<evidence type="ECO:0008006" key="3">
    <source>
        <dbReference type="Google" id="ProtNLM"/>
    </source>
</evidence>
<protein>
    <recommendedName>
        <fullName evidence="3">PD-(D/E)XK endonuclease-like domain-containing protein</fullName>
    </recommendedName>
</protein>
<dbReference type="RefSeq" id="WP_286057101.1">
    <property type="nucleotide sequence ID" value="NZ_JASVWF010000011.1"/>
</dbReference>
<dbReference type="EMBL" id="JASVWF010000011">
    <property type="protein sequence ID" value="MDL5160498.1"/>
    <property type="molecule type" value="Genomic_DNA"/>
</dbReference>
<keyword evidence="2" id="KW-1185">Reference proteome</keyword>